<dbReference type="Proteomes" id="UP000604381">
    <property type="component" value="Unassembled WGS sequence"/>
</dbReference>
<dbReference type="InterPro" id="IPR012337">
    <property type="entry name" value="RNaseH-like_sf"/>
</dbReference>
<dbReference type="Pfam" id="PF00075">
    <property type="entry name" value="RNase_H"/>
    <property type="match status" value="1"/>
</dbReference>
<gene>
    <name evidence="10 12" type="primary">rnhA</name>
    <name evidence="12" type="ORF">ISN26_01730</name>
</gene>
<keyword evidence="6 10" id="KW-0479">Metal-binding</keyword>
<reference evidence="12" key="1">
    <citation type="submission" date="2020-10" db="EMBL/GenBank/DDBJ databases">
        <title>An improved Amphimedon queenslandica hologenome assembly reveals how three proteobacterial symbionts can extend the metabolic phenotypic of their marine sponge host.</title>
        <authorList>
            <person name="Degnan B."/>
            <person name="Degnan S."/>
            <person name="Xiang X."/>
        </authorList>
    </citation>
    <scope>NUCLEOTIDE SEQUENCE</scope>
    <source>
        <strain evidence="12">AqS2</strain>
    </source>
</reference>
<evidence type="ECO:0000256" key="8">
    <source>
        <dbReference type="ARBA" id="ARBA00022801"/>
    </source>
</evidence>
<evidence type="ECO:0000256" key="4">
    <source>
        <dbReference type="ARBA" id="ARBA00012180"/>
    </source>
</evidence>
<dbReference type="InterPro" id="IPR022892">
    <property type="entry name" value="RNaseHI"/>
</dbReference>
<dbReference type="EC" id="3.1.26.4" evidence="4 10"/>
<comment type="subunit">
    <text evidence="3 10">Monomer.</text>
</comment>
<dbReference type="CDD" id="cd09278">
    <property type="entry name" value="RNase_HI_prokaryote_like"/>
    <property type="match status" value="1"/>
</dbReference>
<comment type="caution">
    <text evidence="12">The sequence shown here is derived from an EMBL/GenBank/DDBJ whole genome shotgun (WGS) entry which is preliminary data.</text>
</comment>
<accession>A0A930UE72</accession>
<dbReference type="NCBIfam" id="NF001236">
    <property type="entry name" value="PRK00203.1"/>
    <property type="match status" value="1"/>
</dbReference>
<evidence type="ECO:0000313" key="13">
    <source>
        <dbReference type="Proteomes" id="UP000604381"/>
    </source>
</evidence>
<evidence type="ECO:0000256" key="9">
    <source>
        <dbReference type="ARBA" id="ARBA00022842"/>
    </source>
</evidence>
<dbReference type="Gene3D" id="3.30.420.10">
    <property type="entry name" value="Ribonuclease H-like superfamily/Ribonuclease H"/>
    <property type="match status" value="1"/>
</dbReference>
<evidence type="ECO:0000313" key="12">
    <source>
        <dbReference type="EMBL" id="MBF2734802.1"/>
    </source>
</evidence>
<evidence type="ECO:0000256" key="1">
    <source>
        <dbReference type="ARBA" id="ARBA00000077"/>
    </source>
</evidence>
<dbReference type="PROSITE" id="PS50879">
    <property type="entry name" value="RNASE_H_1"/>
    <property type="match status" value="1"/>
</dbReference>
<organism evidence="12 13">
    <name type="scientific">Candidatus Amphirhobacter heronislandensis</name>
    <dbReference type="NCBI Taxonomy" id="1732024"/>
    <lineage>
        <taxon>Bacteria</taxon>
        <taxon>Pseudomonadati</taxon>
        <taxon>Pseudomonadota</taxon>
        <taxon>Gammaproteobacteria</taxon>
        <taxon>Candidatus Tethybacterales</taxon>
        <taxon>Candidatus Tethybacteraceae</taxon>
        <taxon>Candidatus Amphirhobacter</taxon>
    </lineage>
</organism>
<dbReference type="GO" id="GO:0000287">
    <property type="term" value="F:magnesium ion binding"/>
    <property type="evidence" value="ECO:0007669"/>
    <property type="project" value="UniProtKB-UniRule"/>
</dbReference>
<feature type="binding site" evidence="10">
    <location>
        <position position="135"/>
    </location>
    <ligand>
        <name>Mg(2+)</name>
        <dbReference type="ChEBI" id="CHEBI:18420"/>
        <label>2</label>
    </ligand>
</feature>
<dbReference type="InterPro" id="IPR036397">
    <property type="entry name" value="RNaseH_sf"/>
</dbReference>
<keyword evidence="13" id="KW-1185">Reference proteome</keyword>
<dbReference type="GO" id="GO:0005737">
    <property type="term" value="C:cytoplasm"/>
    <property type="evidence" value="ECO:0007669"/>
    <property type="project" value="UniProtKB-SubCell"/>
</dbReference>
<keyword evidence="5 10" id="KW-0540">Nuclease</keyword>
<feature type="binding site" evidence="10">
    <location>
        <position position="10"/>
    </location>
    <ligand>
        <name>Mg(2+)</name>
        <dbReference type="ChEBI" id="CHEBI:18420"/>
        <label>1</label>
    </ligand>
</feature>
<dbReference type="GO" id="GO:0003676">
    <property type="term" value="F:nucleic acid binding"/>
    <property type="evidence" value="ECO:0007669"/>
    <property type="project" value="InterPro"/>
</dbReference>
<keyword evidence="10" id="KW-0963">Cytoplasm</keyword>
<dbReference type="PANTHER" id="PTHR10642">
    <property type="entry name" value="RIBONUCLEASE H1"/>
    <property type="match status" value="1"/>
</dbReference>
<comment type="function">
    <text evidence="10">Endonuclease that specifically degrades the RNA of RNA-DNA hybrids.</text>
</comment>
<feature type="binding site" evidence="10">
    <location>
        <position position="71"/>
    </location>
    <ligand>
        <name>Mg(2+)</name>
        <dbReference type="ChEBI" id="CHEBI:18420"/>
        <label>1</label>
    </ligand>
</feature>
<name>A0A930UE72_9GAMM</name>
<dbReference type="AlphaFoldDB" id="A0A930UE72"/>
<dbReference type="GO" id="GO:0043137">
    <property type="term" value="P:DNA replication, removal of RNA primer"/>
    <property type="evidence" value="ECO:0007669"/>
    <property type="project" value="TreeGrafter"/>
</dbReference>
<dbReference type="EMBL" id="JADHEI010000028">
    <property type="protein sequence ID" value="MBF2734802.1"/>
    <property type="molecule type" value="Genomic_DNA"/>
</dbReference>
<evidence type="ECO:0000256" key="3">
    <source>
        <dbReference type="ARBA" id="ARBA00011245"/>
    </source>
</evidence>
<dbReference type="SUPFAM" id="SSF53098">
    <property type="entry name" value="Ribonuclease H-like"/>
    <property type="match status" value="1"/>
</dbReference>
<feature type="binding site" evidence="10">
    <location>
        <position position="10"/>
    </location>
    <ligand>
        <name>Mg(2+)</name>
        <dbReference type="ChEBI" id="CHEBI:18420"/>
        <label>2</label>
    </ligand>
</feature>
<dbReference type="HAMAP" id="MF_00042">
    <property type="entry name" value="RNase_H"/>
    <property type="match status" value="1"/>
</dbReference>
<dbReference type="InterPro" id="IPR050092">
    <property type="entry name" value="RNase_H"/>
</dbReference>
<evidence type="ECO:0000256" key="5">
    <source>
        <dbReference type="ARBA" id="ARBA00022722"/>
    </source>
</evidence>
<evidence type="ECO:0000256" key="7">
    <source>
        <dbReference type="ARBA" id="ARBA00022759"/>
    </source>
</evidence>
<sequence length="149" mass="16047">MAERTVIYTDGSCLGNPGPGGWAWLVLAADEVGEAGAGGEARTTNNRMELTAVIKALEARAATEALRICTDSSYVVKGITTWLEGWKRRGWMSAGKKPVANQELWQRLDALAAGRDIDFVWVRGHAGERGNVLADQAAQEQARRHAKGG</sequence>
<evidence type="ECO:0000259" key="11">
    <source>
        <dbReference type="PROSITE" id="PS50879"/>
    </source>
</evidence>
<protein>
    <recommendedName>
        <fullName evidence="4 10">Ribonuclease H</fullName>
        <shortName evidence="10">RNase H</shortName>
        <ecNumber evidence="4 10">3.1.26.4</ecNumber>
    </recommendedName>
</protein>
<keyword evidence="9 10" id="KW-0460">Magnesium</keyword>
<evidence type="ECO:0000256" key="6">
    <source>
        <dbReference type="ARBA" id="ARBA00022723"/>
    </source>
</evidence>
<dbReference type="PANTHER" id="PTHR10642:SF26">
    <property type="entry name" value="RIBONUCLEASE H1"/>
    <property type="match status" value="1"/>
</dbReference>
<comment type="catalytic activity">
    <reaction evidence="1 10">
        <text>Endonucleolytic cleavage to 5'-phosphomonoester.</text>
        <dbReference type="EC" id="3.1.26.4"/>
    </reaction>
</comment>
<comment type="similarity">
    <text evidence="2 10">Belongs to the RNase H family.</text>
</comment>
<comment type="subcellular location">
    <subcellularLocation>
        <location evidence="10">Cytoplasm</location>
    </subcellularLocation>
</comment>
<comment type="cofactor">
    <cofactor evidence="10">
        <name>Mg(2+)</name>
        <dbReference type="ChEBI" id="CHEBI:18420"/>
    </cofactor>
    <text evidence="10">Binds 1 Mg(2+) ion per subunit. May bind a second metal ion at a regulatory site, or after substrate binding.</text>
</comment>
<keyword evidence="7 10" id="KW-0255">Endonuclease</keyword>
<feature type="domain" description="RNase H type-1" evidence="11">
    <location>
        <begin position="1"/>
        <end position="143"/>
    </location>
</feature>
<dbReference type="GO" id="GO:0004523">
    <property type="term" value="F:RNA-DNA hybrid ribonuclease activity"/>
    <property type="evidence" value="ECO:0007669"/>
    <property type="project" value="UniProtKB-UniRule"/>
</dbReference>
<evidence type="ECO:0000256" key="10">
    <source>
        <dbReference type="HAMAP-Rule" id="MF_00042"/>
    </source>
</evidence>
<feature type="binding site" evidence="10">
    <location>
        <position position="49"/>
    </location>
    <ligand>
        <name>Mg(2+)</name>
        <dbReference type="ChEBI" id="CHEBI:18420"/>
        <label>1</label>
    </ligand>
</feature>
<keyword evidence="8 10" id="KW-0378">Hydrolase</keyword>
<proteinExistence type="inferred from homology"/>
<dbReference type="InterPro" id="IPR002156">
    <property type="entry name" value="RNaseH_domain"/>
</dbReference>
<evidence type="ECO:0000256" key="2">
    <source>
        <dbReference type="ARBA" id="ARBA00005300"/>
    </source>
</evidence>